<keyword evidence="5" id="KW-0804">Transcription</keyword>
<name>A0A645AD72_9ZZZZ</name>
<comment type="caution">
    <text evidence="7">The sequence shown here is derived from an EMBL/GenBank/DDBJ whole genome shotgun (WGS) entry which is preliminary data.</text>
</comment>
<dbReference type="GO" id="GO:0003700">
    <property type="term" value="F:DNA-binding transcription factor activity"/>
    <property type="evidence" value="ECO:0007669"/>
    <property type="project" value="InterPro"/>
</dbReference>
<accession>A0A645AD72</accession>
<dbReference type="InterPro" id="IPR015421">
    <property type="entry name" value="PyrdxlP-dep_Trfase_major"/>
</dbReference>
<dbReference type="EMBL" id="VSSQ01013276">
    <property type="protein sequence ID" value="MPM51129.1"/>
    <property type="molecule type" value="Genomic_DNA"/>
</dbReference>
<dbReference type="PROSITE" id="PS50949">
    <property type="entry name" value="HTH_GNTR"/>
    <property type="match status" value="1"/>
</dbReference>
<dbReference type="Pfam" id="PF00392">
    <property type="entry name" value="GntR"/>
    <property type="match status" value="1"/>
</dbReference>
<dbReference type="SUPFAM" id="SSF53383">
    <property type="entry name" value="PLP-dependent transferases"/>
    <property type="match status" value="1"/>
</dbReference>
<evidence type="ECO:0000256" key="3">
    <source>
        <dbReference type="ARBA" id="ARBA00023015"/>
    </source>
</evidence>
<protein>
    <submittedName>
        <fullName evidence="7">HTH-type transcriptional regulatory protein GabR</fullName>
    </submittedName>
</protein>
<dbReference type="SMART" id="SM00345">
    <property type="entry name" value="HTH_GNTR"/>
    <property type="match status" value="1"/>
</dbReference>
<dbReference type="AlphaFoldDB" id="A0A645AD72"/>
<dbReference type="Gene3D" id="1.10.10.10">
    <property type="entry name" value="Winged helix-like DNA-binding domain superfamily/Winged helix DNA-binding domain"/>
    <property type="match status" value="1"/>
</dbReference>
<evidence type="ECO:0000256" key="5">
    <source>
        <dbReference type="ARBA" id="ARBA00023163"/>
    </source>
</evidence>
<dbReference type="CDD" id="cd00609">
    <property type="entry name" value="AAT_like"/>
    <property type="match status" value="1"/>
</dbReference>
<dbReference type="InterPro" id="IPR004839">
    <property type="entry name" value="Aminotransferase_I/II_large"/>
</dbReference>
<sequence>MLYLELDRSKKRSMTEQIYQQLRGKVINGELGSGVRLPSSRALSEELCVSRNTVLNALDMLVSEGLLESRIGSGVFVSAEAAALCKTNKQKKAPFESFDSSLFSEPAINFDSGIPALDHFPRSQWNKFASRALFGAPDSALGYDAPQGRPELRQAIASWLERSRGIHCSPDQILITSGAKQGLSLTAKCLLRPESAVWMEDPCNANVRSIFSYYTKHLTLIAVDAFGIDPENFPANSYPSLLFTTPSHQFPLGGTLPLQRRIALKQFAENCGCWIVEDDYDSEFRYDGSPVRSIFELSPERTIYVGTFSKVLCPSLRLGYLVLPASLLEQFAEEKRLLDHHSNSIYQLALAEFMKSGEFEKHIARMKKLYNARRLKLIALLDELFPGEVTVCGQNAGMHLVAEFHDVSFSDELFLRLKLEGVIIVPVKKHSLLGGHDHQIILGYANLDEKQMREGLTILKRCLN</sequence>
<evidence type="ECO:0000256" key="4">
    <source>
        <dbReference type="ARBA" id="ARBA00023125"/>
    </source>
</evidence>
<evidence type="ECO:0000259" key="6">
    <source>
        <dbReference type="PROSITE" id="PS50949"/>
    </source>
</evidence>
<feature type="domain" description="HTH gntR-type" evidence="6">
    <location>
        <begin position="12"/>
        <end position="80"/>
    </location>
</feature>
<evidence type="ECO:0000313" key="7">
    <source>
        <dbReference type="EMBL" id="MPM51129.1"/>
    </source>
</evidence>
<dbReference type="GO" id="GO:0003677">
    <property type="term" value="F:DNA binding"/>
    <property type="evidence" value="ECO:0007669"/>
    <property type="project" value="UniProtKB-KW"/>
</dbReference>
<dbReference type="InterPro" id="IPR015424">
    <property type="entry name" value="PyrdxlP-dep_Trfase"/>
</dbReference>
<comment type="similarity">
    <text evidence="1">In the C-terminal section; belongs to the class-I pyridoxal-phosphate-dependent aminotransferase family.</text>
</comment>
<gene>
    <name evidence="7" type="primary">gabR_17</name>
    <name evidence="7" type="ORF">SDC9_97876</name>
</gene>
<keyword evidence="3" id="KW-0805">Transcription regulation</keyword>
<dbReference type="PANTHER" id="PTHR46577:SF1">
    <property type="entry name" value="HTH-TYPE TRANSCRIPTIONAL REGULATORY PROTEIN GABR"/>
    <property type="match status" value="1"/>
</dbReference>
<keyword evidence="2" id="KW-0663">Pyridoxal phosphate</keyword>
<dbReference type="InterPro" id="IPR000524">
    <property type="entry name" value="Tscrpt_reg_HTH_GntR"/>
</dbReference>
<dbReference type="InterPro" id="IPR051446">
    <property type="entry name" value="HTH_trans_reg/aminotransferase"/>
</dbReference>
<dbReference type="Gene3D" id="3.40.640.10">
    <property type="entry name" value="Type I PLP-dependent aspartate aminotransferase-like (Major domain)"/>
    <property type="match status" value="1"/>
</dbReference>
<keyword evidence="4" id="KW-0238">DNA-binding</keyword>
<dbReference type="InterPro" id="IPR036390">
    <property type="entry name" value="WH_DNA-bd_sf"/>
</dbReference>
<organism evidence="7">
    <name type="scientific">bioreactor metagenome</name>
    <dbReference type="NCBI Taxonomy" id="1076179"/>
    <lineage>
        <taxon>unclassified sequences</taxon>
        <taxon>metagenomes</taxon>
        <taxon>ecological metagenomes</taxon>
    </lineage>
</organism>
<dbReference type="InterPro" id="IPR036388">
    <property type="entry name" value="WH-like_DNA-bd_sf"/>
</dbReference>
<dbReference type="Pfam" id="PF00155">
    <property type="entry name" value="Aminotran_1_2"/>
    <property type="match status" value="1"/>
</dbReference>
<dbReference type="GO" id="GO:0030170">
    <property type="term" value="F:pyridoxal phosphate binding"/>
    <property type="evidence" value="ECO:0007669"/>
    <property type="project" value="InterPro"/>
</dbReference>
<reference evidence="7" key="1">
    <citation type="submission" date="2019-08" db="EMBL/GenBank/DDBJ databases">
        <authorList>
            <person name="Kucharzyk K."/>
            <person name="Murdoch R.W."/>
            <person name="Higgins S."/>
            <person name="Loffler F."/>
        </authorList>
    </citation>
    <scope>NUCLEOTIDE SEQUENCE</scope>
</reference>
<dbReference type="SUPFAM" id="SSF46785">
    <property type="entry name" value="Winged helix' DNA-binding domain"/>
    <property type="match status" value="1"/>
</dbReference>
<proteinExistence type="inferred from homology"/>
<dbReference type="PRINTS" id="PR00035">
    <property type="entry name" value="HTHGNTR"/>
</dbReference>
<evidence type="ECO:0000256" key="1">
    <source>
        <dbReference type="ARBA" id="ARBA00005384"/>
    </source>
</evidence>
<dbReference type="PANTHER" id="PTHR46577">
    <property type="entry name" value="HTH-TYPE TRANSCRIPTIONAL REGULATORY PROTEIN GABR"/>
    <property type="match status" value="1"/>
</dbReference>
<evidence type="ECO:0000256" key="2">
    <source>
        <dbReference type="ARBA" id="ARBA00022898"/>
    </source>
</evidence>
<dbReference type="CDD" id="cd07377">
    <property type="entry name" value="WHTH_GntR"/>
    <property type="match status" value="1"/>
</dbReference>